<keyword evidence="2" id="KW-1185">Reference proteome</keyword>
<keyword evidence="1" id="KW-0347">Helicase</keyword>
<dbReference type="EMBL" id="BPLR01009678">
    <property type="protein sequence ID" value="GIY33735.1"/>
    <property type="molecule type" value="Genomic_DNA"/>
</dbReference>
<organism evidence="1 2">
    <name type="scientific">Caerostris extrusa</name>
    <name type="common">Bark spider</name>
    <name type="synonym">Caerostris bankana</name>
    <dbReference type="NCBI Taxonomy" id="172846"/>
    <lineage>
        <taxon>Eukaryota</taxon>
        <taxon>Metazoa</taxon>
        <taxon>Ecdysozoa</taxon>
        <taxon>Arthropoda</taxon>
        <taxon>Chelicerata</taxon>
        <taxon>Arachnida</taxon>
        <taxon>Araneae</taxon>
        <taxon>Araneomorphae</taxon>
        <taxon>Entelegynae</taxon>
        <taxon>Araneoidea</taxon>
        <taxon>Araneidae</taxon>
        <taxon>Caerostris</taxon>
    </lineage>
</organism>
<comment type="caution">
    <text evidence="1">The sequence shown here is derived from an EMBL/GenBank/DDBJ whole genome shotgun (WGS) entry which is preliminary data.</text>
</comment>
<dbReference type="AlphaFoldDB" id="A0AAV4SHZ7"/>
<dbReference type="Proteomes" id="UP001054945">
    <property type="component" value="Unassembled WGS sequence"/>
</dbReference>
<keyword evidence="1" id="KW-0378">Hydrolase</keyword>
<accession>A0AAV4SHZ7</accession>
<keyword evidence="1" id="KW-0067">ATP-binding</keyword>
<protein>
    <submittedName>
        <fullName evidence="1">Helicase senataxin</fullName>
    </submittedName>
</protein>
<keyword evidence="1" id="KW-0547">Nucleotide-binding</keyword>
<sequence length="184" mass="21187">MELHCESVVNEELSFCPREGEVILLDIKAEEQRMNRYIFGYIDQHKVEEGNLKDDSLKMWQKLPKEWLQNAKIWSFNVYIKETNRNLKTGTVSVSRGILNIKKKLQLVDALPRIKGLSLLKEILQPSEEMFISCRSAQKPSWAELVQKISDELIREEPQSKIILINAPPGTGKTGVIIDLIKKI</sequence>
<evidence type="ECO:0000313" key="1">
    <source>
        <dbReference type="EMBL" id="GIY33735.1"/>
    </source>
</evidence>
<proteinExistence type="predicted"/>
<reference evidence="1 2" key="1">
    <citation type="submission" date="2021-06" db="EMBL/GenBank/DDBJ databases">
        <title>Caerostris extrusa draft genome.</title>
        <authorList>
            <person name="Kono N."/>
            <person name="Arakawa K."/>
        </authorList>
    </citation>
    <scope>NUCLEOTIDE SEQUENCE [LARGE SCALE GENOMIC DNA]</scope>
</reference>
<gene>
    <name evidence="1" type="primary">SETX_2</name>
    <name evidence="1" type="ORF">CEXT_217311</name>
</gene>
<dbReference type="GO" id="GO:0004386">
    <property type="term" value="F:helicase activity"/>
    <property type="evidence" value="ECO:0007669"/>
    <property type="project" value="UniProtKB-KW"/>
</dbReference>
<name>A0AAV4SHZ7_CAEEX</name>
<evidence type="ECO:0000313" key="2">
    <source>
        <dbReference type="Proteomes" id="UP001054945"/>
    </source>
</evidence>